<protein>
    <submittedName>
        <fullName evidence="1">Uncharacterized protein</fullName>
    </submittedName>
</protein>
<name>K1SK89_9ZZZZ</name>
<accession>K1SK89</accession>
<feature type="non-terminal residue" evidence="1">
    <location>
        <position position="60"/>
    </location>
</feature>
<comment type="caution">
    <text evidence="1">The sequence shown here is derived from an EMBL/GenBank/DDBJ whole genome shotgun (WGS) entry which is preliminary data.</text>
</comment>
<organism evidence="1">
    <name type="scientific">human gut metagenome</name>
    <dbReference type="NCBI Taxonomy" id="408170"/>
    <lineage>
        <taxon>unclassified sequences</taxon>
        <taxon>metagenomes</taxon>
        <taxon>organismal metagenomes</taxon>
    </lineage>
</organism>
<dbReference type="AlphaFoldDB" id="K1SK89"/>
<reference evidence="1" key="1">
    <citation type="journal article" date="2013" name="Environ. Microbiol.">
        <title>Microbiota from the distal guts of lean and obese adolescents exhibit partial functional redundancy besides clear differences in community structure.</title>
        <authorList>
            <person name="Ferrer M."/>
            <person name="Ruiz A."/>
            <person name="Lanza F."/>
            <person name="Haange S.B."/>
            <person name="Oberbach A."/>
            <person name="Till H."/>
            <person name="Bargiela R."/>
            <person name="Campoy C."/>
            <person name="Segura M.T."/>
            <person name="Richter M."/>
            <person name="von Bergen M."/>
            <person name="Seifert J."/>
            <person name="Suarez A."/>
        </authorList>
    </citation>
    <scope>NUCLEOTIDE SEQUENCE</scope>
</reference>
<evidence type="ECO:0000313" key="1">
    <source>
        <dbReference type="EMBL" id="EKC58003.1"/>
    </source>
</evidence>
<gene>
    <name evidence="1" type="ORF">OBE_10234</name>
</gene>
<sequence>MKMLQGSCTEIKKILELQDWNVFAACAYSQFLNNGLKLGERKKFELAAFDIGNLYHSAIK</sequence>
<dbReference type="EMBL" id="AJWZ01007052">
    <property type="protein sequence ID" value="EKC58003.1"/>
    <property type="molecule type" value="Genomic_DNA"/>
</dbReference>
<proteinExistence type="predicted"/>